<organism evidence="1 2">
    <name type="scientific">Dulcicalothrix desertica PCC 7102</name>
    <dbReference type="NCBI Taxonomy" id="232991"/>
    <lineage>
        <taxon>Bacteria</taxon>
        <taxon>Bacillati</taxon>
        <taxon>Cyanobacteriota</taxon>
        <taxon>Cyanophyceae</taxon>
        <taxon>Nostocales</taxon>
        <taxon>Calotrichaceae</taxon>
        <taxon>Dulcicalothrix</taxon>
    </lineage>
</organism>
<reference evidence="1" key="2">
    <citation type="journal article" date="2019" name="Genome Biol. Evol.">
        <title>Day and night: Metabolic profiles and evolutionary relationships of six axenic non-marine cyanobacteria.</title>
        <authorList>
            <person name="Will S.E."/>
            <person name="Henke P."/>
            <person name="Boedeker C."/>
            <person name="Huang S."/>
            <person name="Brinkmann H."/>
            <person name="Rohde M."/>
            <person name="Jarek M."/>
            <person name="Friedl T."/>
            <person name="Seufert S."/>
            <person name="Schumacher M."/>
            <person name="Overmann J."/>
            <person name="Neumann-Schaal M."/>
            <person name="Petersen J."/>
        </authorList>
    </citation>
    <scope>NUCLEOTIDE SEQUENCE [LARGE SCALE GENOMIC DNA]</scope>
    <source>
        <strain evidence="1">PCC 7102</strain>
    </source>
</reference>
<accession>A0A433UHX4</accession>
<comment type="caution">
    <text evidence="1">The sequence shown here is derived from an EMBL/GenBank/DDBJ whole genome shotgun (WGS) entry which is preliminary data.</text>
</comment>
<keyword evidence="2" id="KW-1185">Reference proteome</keyword>
<evidence type="ECO:0000313" key="1">
    <source>
        <dbReference type="EMBL" id="RUS93442.1"/>
    </source>
</evidence>
<sequence>MDIEQPNLTEYIALNATTLAQKLLYQNEGNKFLRFTYNVIKVIQSDASAKEYWAILNNAQEANLHLALVSLPLSEYLCFSGASEEVFEIAVPGLGFKYESICRFDNDFVEVVYYHNGKYTQVFGTPSMVNEFKAQNFPTATNVAITTLKGFFTIALVVPKIQDDVQDTAIRRSTLRFAVTGLNKFADYYRKYVGIPWASVPHYSFYSFPYGYIREFDLNGNLLQSDKYMMNPAMGVLPKRPYCIDPDGSLLQHFSESLKQYLDSDIELSNFRKGEAYAGHGHDLAAMRFCVSGVDGILRKWAEQKGIQIKNTTPNKAPISKLLGKFEEILKQEKLVNDPDAFMKQVRDAVSFRHSIEHESLHAVDSTLVFPAIDILKQFFDLVRKQLATVEQSST</sequence>
<dbReference type="RefSeq" id="WP_127087547.1">
    <property type="nucleotide sequence ID" value="NZ_RSCL01000059.1"/>
</dbReference>
<proteinExistence type="predicted"/>
<dbReference type="AlphaFoldDB" id="A0A433UHX4"/>
<reference evidence="1" key="1">
    <citation type="submission" date="2018-12" db="EMBL/GenBank/DDBJ databases">
        <authorList>
            <person name="Will S."/>
            <person name="Neumann-Schaal M."/>
            <person name="Henke P."/>
        </authorList>
    </citation>
    <scope>NUCLEOTIDE SEQUENCE</scope>
    <source>
        <strain evidence="1">PCC 7102</strain>
    </source>
</reference>
<evidence type="ECO:0000313" key="2">
    <source>
        <dbReference type="Proteomes" id="UP000271624"/>
    </source>
</evidence>
<dbReference type="Proteomes" id="UP000271624">
    <property type="component" value="Unassembled WGS sequence"/>
</dbReference>
<protein>
    <submittedName>
        <fullName evidence="1">Uncharacterized protein</fullName>
    </submittedName>
</protein>
<name>A0A433UHX4_9CYAN</name>
<dbReference type="EMBL" id="RSCL01000059">
    <property type="protein sequence ID" value="RUS93442.1"/>
    <property type="molecule type" value="Genomic_DNA"/>
</dbReference>
<gene>
    <name evidence="1" type="ORF">DSM106972_096380</name>
</gene>